<evidence type="ECO:0000313" key="7">
    <source>
        <dbReference type="EMBL" id="SHK28501.1"/>
    </source>
</evidence>
<feature type="transmembrane region" description="Helical" evidence="5">
    <location>
        <begin position="44"/>
        <end position="62"/>
    </location>
</feature>
<dbReference type="EMBL" id="FRAP01000004">
    <property type="protein sequence ID" value="SHK28501.1"/>
    <property type="molecule type" value="Genomic_DNA"/>
</dbReference>
<evidence type="ECO:0000256" key="5">
    <source>
        <dbReference type="SAM" id="Phobius"/>
    </source>
</evidence>
<dbReference type="Pfam" id="PF06803">
    <property type="entry name" value="DUF1232"/>
    <property type="match status" value="1"/>
</dbReference>
<evidence type="ECO:0000256" key="4">
    <source>
        <dbReference type="ARBA" id="ARBA00023136"/>
    </source>
</evidence>
<sequence>MFWQAVMASRRSGAPGLGELAGAVPRMAGTALSGRYRLLTRGRLLVFVLAVAYLLSPVDLLPELALGPFGLIDDGAVAMWLAGALLVEAERFLRWERAGRPTVVGSPAG</sequence>
<gene>
    <name evidence="7" type="ORF">SAMN05443637_104228</name>
</gene>
<keyword evidence="3 5" id="KW-1133">Transmembrane helix</keyword>
<reference evidence="7 8" key="1">
    <citation type="submission" date="2016-11" db="EMBL/GenBank/DDBJ databases">
        <authorList>
            <person name="Jaros S."/>
            <person name="Januszkiewicz K."/>
            <person name="Wedrychowicz H."/>
        </authorList>
    </citation>
    <scope>NUCLEOTIDE SEQUENCE [LARGE SCALE GENOMIC DNA]</scope>
    <source>
        <strain evidence="7 8">DSM 43832</strain>
    </source>
</reference>
<comment type="subcellular location">
    <subcellularLocation>
        <location evidence="1">Endomembrane system</location>
        <topology evidence="1">Multi-pass membrane protein</topology>
    </subcellularLocation>
</comment>
<dbReference type="STRING" id="1848.SAMN05443637_104228"/>
<dbReference type="AlphaFoldDB" id="A0A1M6R7P5"/>
<proteinExistence type="predicted"/>
<dbReference type="GO" id="GO:0012505">
    <property type="term" value="C:endomembrane system"/>
    <property type="evidence" value="ECO:0007669"/>
    <property type="project" value="UniProtKB-SubCell"/>
</dbReference>
<keyword evidence="8" id="KW-1185">Reference proteome</keyword>
<evidence type="ECO:0000256" key="1">
    <source>
        <dbReference type="ARBA" id="ARBA00004127"/>
    </source>
</evidence>
<dbReference type="InterPro" id="IPR010652">
    <property type="entry name" value="DUF1232"/>
</dbReference>
<protein>
    <recommendedName>
        <fullName evidence="6">DUF1232 domain-containing protein</fullName>
    </recommendedName>
</protein>
<keyword evidence="2 5" id="KW-0812">Transmembrane</keyword>
<accession>A0A1M6R7P5</accession>
<keyword evidence="4 5" id="KW-0472">Membrane</keyword>
<feature type="transmembrane region" description="Helical" evidence="5">
    <location>
        <begin position="68"/>
        <end position="87"/>
    </location>
</feature>
<evidence type="ECO:0000256" key="2">
    <source>
        <dbReference type="ARBA" id="ARBA00022692"/>
    </source>
</evidence>
<feature type="domain" description="DUF1232" evidence="6">
    <location>
        <begin position="44"/>
        <end position="80"/>
    </location>
</feature>
<evidence type="ECO:0000256" key="3">
    <source>
        <dbReference type="ARBA" id="ARBA00022989"/>
    </source>
</evidence>
<evidence type="ECO:0000259" key="6">
    <source>
        <dbReference type="Pfam" id="PF06803"/>
    </source>
</evidence>
<dbReference type="Proteomes" id="UP000184363">
    <property type="component" value="Unassembled WGS sequence"/>
</dbReference>
<name>A0A1M6R7P5_PSETH</name>
<organism evidence="7 8">
    <name type="scientific">Pseudonocardia thermophila</name>
    <dbReference type="NCBI Taxonomy" id="1848"/>
    <lineage>
        <taxon>Bacteria</taxon>
        <taxon>Bacillati</taxon>
        <taxon>Actinomycetota</taxon>
        <taxon>Actinomycetes</taxon>
        <taxon>Pseudonocardiales</taxon>
        <taxon>Pseudonocardiaceae</taxon>
        <taxon>Pseudonocardia</taxon>
    </lineage>
</organism>
<evidence type="ECO:0000313" key="8">
    <source>
        <dbReference type="Proteomes" id="UP000184363"/>
    </source>
</evidence>